<evidence type="ECO:0000313" key="2">
    <source>
        <dbReference type="Proteomes" id="UP000501452"/>
    </source>
</evidence>
<keyword evidence="2" id="KW-1185">Reference proteome</keyword>
<name>A0A6G8QG12_9ACTN</name>
<evidence type="ECO:0000313" key="1">
    <source>
        <dbReference type="EMBL" id="QIN85341.1"/>
    </source>
</evidence>
<gene>
    <name evidence="1" type="ORF">GBA63_21725</name>
</gene>
<dbReference type="KEGG" id="rub:GBA63_21725"/>
<dbReference type="InterPro" id="IPR043472">
    <property type="entry name" value="Macro_dom-like"/>
</dbReference>
<accession>A0A6G8QG12</accession>
<dbReference type="PANTHER" id="PTHR12521">
    <property type="entry name" value="PROTEIN C6ORF130"/>
    <property type="match status" value="1"/>
</dbReference>
<organism evidence="1 2">
    <name type="scientific">Rubrobacter tropicus</name>
    <dbReference type="NCBI Taxonomy" id="2653851"/>
    <lineage>
        <taxon>Bacteria</taxon>
        <taxon>Bacillati</taxon>
        <taxon>Actinomycetota</taxon>
        <taxon>Rubrobacteria</taxon>
        <taxon>Rubrobacterales</taxon>
        <taxon>Rubrobacteraceae</taxon>
        <taxon>Rubrobacter</taxon>
    </lineage>
</organism>
<reference evidence="1 2" key="1">
    <citation type="submission" date="2019-10" db="EMBL/GenBank/DDBJ databases">
        <title>Rubrobacter sp nov SCSIO 52090 isolated from a deep-sea sediment in the South China Sea.</title>
        <authorList>
            <person name="Chen R.W."/>
        </authorList>
    </citation>
    <scope>NUCLEOTIDE SEQUENCE [LARGE SCALE GENOMIC DNA]</scope>
    <source>
        <strain evidence="1 2">SCSIO 52909</strain>
        <plasmid evidence="1 2">unnamed1</plasmid>
    </source>
</reference>
<dbReference type="Gene3D" id="3.40.220.10">
    <property type="entry name" value="Leucine Aminopeptidase, subunit E, domain 1"/>
    <property type="match status" value="1"/>
</dbReference>
<dbReference type="InterPro" id="IPR050892">
    <property type="entry name" value="ADP-ribose_metab_enzymes"/>
</dbReference>
<dbReference type="SUPFAM" id="SSF52949">
    <property type="entry name" value="Macro domain-like"/>
    <property type="match status" value="1"/>
</dbReference>
<geneLocation type="plasmid" evidence="1 2">
    <name>unnamed1</name>
</geneLocation>
<dbReference type="AlphaFoldDB" id="A0A6G8QG12"/>
<evidence type="ECO:0008006" key="3">
    <source>
        <dbReference type="Google" id="ProtNLM"/>
    </source>
</evidence>
<keyword evidence="1" id="KW-0614">Plasmid</keyword>
<dbReference type="GO" id="GO:0140291">
    <property type="term" value="P:peptidyl-glutamate ADP-deribosylation"/>
    <property type="evidence" value="ECO:0007669"/>
    <property type="project" value="TreeGrafter"/>
</dbReference>
<protein>
    <recommendedName>
        <fullName evidence="3">Macro domain-containing protein</fullName>
    </recommendedName>
</protein>
<dbReference type="EMBL" id="CP045120">
    <property type="protein sequence ID" value="QIN85341.1"/>
    <property type="molecule type" value="Genomic_DNA"/>
</dbReference>
<sequence>MLEARVDLWKAEADLRVVTTNGFVKRNGEAVMGAGCARELRDAVPSAPRKLGALIRRHGNRPVRFLAVNGAHVASLPVKVHWKLAADLDLIEASVRSLVLMADKFGYTNVVLPRPGCGNGRLKWAEVQERIEPLLDDRFTVVTK</sequence>
<dbReference type="PANTHER" id="PTHR12521:SF0">
    <property type="entry name" value="ADP-RIBOSE GLYCOHYDROLASE OARD1"/>
    <property type="match status" value="1"/>
</dbReference>
<proteinExistence type="predicted"/>
<dbReference type="RefSeq" id="WP_166180550.1">
    <property type="nucleotide sequence ID" value="NZ_CP045120.1"/>
</dbReference>
<dbReference type="Proteomes" id="UP000501452">
    <property type="component" value="Plasmid unnamed1"/>
</dbReference>